<dbReference type="Pfam" id="PF16979">
    <property type="entry name" value="SIN1_PH"/>
    <property type="match status" value="1"/>
</dbReference>
<name>A0A4S4KGQ6_9APHY</name>
<sequence>MVESRPPPAKGSAYLKVPTPDSVPPLPSPSPSMFARRAIPPARPVKSALTAMLAATNDDTSENPFTELYSAISGRSEPGSMAVRVFFPNAREPSGKVMELSVRKDATMEEVLGFALWTYWEEGWLPKIDEGLESEEDPQWATTCSALGWILRIAEEDGEVDEDFPPPDRTGKISKFNFDAYAVLEASPSQVQQNKIIESKIQRRLSRIVLKKKKSTELLKSTTQGGLLAPPSDLNIHGPPQFLRIRIADTADAGHVSTTLQVSGGMYMAEVLETVCRKRDLRNPKDYSLVLDLNPVKLFIPVDRTVKSLQGKRDLMLIKKNMLQTYGVEMGKKVIGRSIDPNASIFKRASEVPEQTYSTLFDYTTAYKRYTVYRKVPMLVTRSARILAVDGGYIHIMPQANKAKNVFESGKTTSFEIISVVAVQQSGKNSSTFKLVVKRDLDRKKRYDFEAESPKLAAEIVQTIRNLKQAIDRSGTTKQSRRSRHVAALIG</sequence>
<proteinExistence type="inferred from homology"/>
<comment type="caution">
    <text evidence="5">The sequence shown here is derived from an EMBL/GenBank/DDBJ whole genome shotgun (WGS) entry which is preliminary data.</text>
</comment>
<dbReference type="InterPro" id="IPR008828">
    <property type="entry name" value="Sin1/Avo1"/>
</dbReference>
<feature type="region of interest" description="Disordered" evidence="2">
    <location>
        <begin position="472"/>
        <end position="491"/>
    </location>
</feature>
<feature type="domain" description="CRIM" evidence="3">
    <location>
        <begin position="46"/>
        <end position="195"/>
    </location>
</feature>
<gene>
    <name evidence="5" type="ORF">EW026_g4661</name>
</gene>
<dbReference type="AlphaFoldDB" id="A0A4S4KGQ6"/>
<keyword evidence="6" id="KW-1185">Reference proteome</keyword>
<dbReference type="InterPro" id="IPR031567">
    <property type="entry name" value="CRIM_dom"/>
</dbReference>
<evidence type="ECO:0000313" key="5">
    <source>
        <dbReference type="EMBL" id="THG97313.1"/>
    </source>
</evidence>
<evidence type="ECO:0000313" key="6">
    <source>
        <dbReference type="Proteomes" id="UP000309038"/>
    </source>
</evidence>
<accession>A0A4S4KGQ6</accession>
<comment type="similarity">
    <text evidence="1">Belongs to the SIN1 family.</text>
</comment>
<dbReference type="InterPro" id="IPR011993">
    <property type="entry name" value="PH-like_dom_sf"/>
</dbReference>
<dbReference type="EMBL" id="SGPJ01000175">
    <property type="protein sequence ID" value="THG97313.1"/>
    <property type="molecule type" value="Genomic_DNA"/>
</dbReference>
<dbReference type="GO" id="GO:0038203">
    <property type="term" value="P:TORC2 signaling"/>
    <property type="evidence" value="ECO:0007669"/>
    <property type="project" value="TreeGrafter"/>
</dbReference>
<evidence type="ECO:0000256" key="1">
    <source>
        <dbReference type="ARBA" id="ARBA00009407"/>
    </source>
</evidence>
<protein>
    <recommendedName>
        <fullName evidence="7">Stress-activated map kinase-interacting protein 1</fullName>
    </recommendedName>
</protein>
<reference evidence="5 6" key="1">
    <citation type="submission" date="2019-02" db="EMBL/GenBank/DDBJ databases">
        <title>Genome sequencing of the rare red list fungi Phlebia centrifuga.</title>
        <authorList>
            <person name="Buettner E."/>
            <person name="Kellner H."/>
        </authorList>
    </citation>
    <scope>NUCLEOTIDE SEQUENCE [LARGE SCALE GENOMIC DNA]</scope>
    <source>
        <strain evidence="5 6">DSM 108282</strain>
    </source>
</reference>
<dbReference type="GO" id="GO:0031932">
    <property type="term" value="C:TORC2 complex"/>
    <property type="evidence" value="ECO:0007669"/>
    <property type="project" value="InterPro"/>
</dbReference>
<dbReference type="InterPro" id="IPR031313">
    <property type="entry name" value="Sin1_PH_dom"/>
</dbReference>
<organism evidence="5 6">
    <name type="scientific">Hermanssonia centrifuga</name>
    <dbReference type="NCBI Taxonomy" id="98765"/>
    <lineage>
        <taxon>Eukaryota</taxon>
        <taxon>Fungi</taxon>
        <taxon>Dikarya</taxon>
        <taxon>Basidiomycota</taxon>
        <taxon>Agaricomycotina</taxon>
        <taxon>Agaricomycetes</taxon>
        <taxon>Polyporales</taxon>
        <taxon>Meruliaceae</taxon>
        <taxon>Hermanssonia</taxon>
    </lineage>
</organism>
<dbReference type="GO" id="GO:0005546">
    <property type="term" value="F:phosphatidylinositol-4,5-bisphosphate binding"/>
    <property type="evidence" value="ECO:0007669"/>
    <property type="project" value="TreeGrafter"/>
</dbReference>
<evidence type="ECO:0000259" key="4">
    <source>
        <dbReference type="Pfam" id="PF16979"/>
    </source>
</evidence>
<evidence type="ECO:0000259" key="3">
    <source>
        <dbReference type="Pfam" id="PF16978"/>
    </source>
</evidence>
<dbReference type="Pfam" id="PF16978">
    <property type="entry name" value="CRIM"/>
    <property type="match status" value="1"/>
</dbReference>
<dbReference type="PANTHER" id="PTHR13335:SF1">
    <property type="entry name" value="TARGET OF RAPAMYCIN COMPLEX 2 SUBUNIT MAPKAP1"/>
    <property type="match status" value="1"/>
</dbReference>
<feature type="domain" description="SIN1-type PH" evidence="4">
    <location>
        <begin position="366"/>
        <end position="468"/>
    </location>
</feature>
<dbReference type="Gene3D" id="2.30.29.30">
    <property type="entry name" value="Pleckstrin-homology domain (PH domain)/Phosphotyrosine-binding domain (PTB)"/>
    <property type="match status" value="1"/>
</dbReference>
<dbReference type="GO" id="GO:0005886">
    <property type="term" value="C:plasma membrane"/>
    <property type="evidence" value="ECO:0007669"/>
    <property type="project" value="TreeGrafter"/>
</dbReference>
<dbReference type="Proteomes" id="UP000309038">
    <property type="component" value="Unassembled WGS sequence"/>
</dbReference>
<dbReference type="GO" id="GO:0005737">
    <property type="term" value="C:cytoplasm"/>
    <property type="evidence" value="ECO:0007669"/>
    <property type="project" value="TreeGrafter"/>
</dbReference>
<evidence type="ECO:0008006" key="7">
    <source>
        <dbReference type="Google" id="ProtNLM"/>
    </source>
</evidence>
<feature type="region of interest" description="Disordered" evidence="2">
    <location>
        <begin position="1"/>
        <end position="33"/>
    </location>
</feature>
<feature type="compositionally biased region" description="Pro residues" evidence="2">
    <location>
        <begin position="21"/>
        <end position="30"/>
    </location>
</feature>
<dbReference type="PANTHER" id="PTHR13335">
    <property type="entry name" value="TARGET OF RAPAMYCIN COMPLEX 2 SUBUNIT MAPKAP1"/>
    <property type="match status" value="1"/>
</dbReference>
<evidence type="ECO:0000256" key="2">
    <source>
        <dbReference type="SAM" id="MobiDB-lite"/>
    </source>
</evidence>